<evidence type="ECO:0000313" key="3">
    <source>
        <dbReference type="Proteomes" id="UP001301769"/>
    </source>
</evidence>
<feature type="region of interest" description="Disordered" evidence="1">
    <location>
        <begin position="23"/>
        <end position="47"/>
    </location>
</feature>
<protein>
    <submittedName>
        <fullName evidence="2">Uncharacterized protein</fullName>
    </submittedName>
</protein>
<dbReference type="AlphaFoldDB" id="A0AAN6YIL3"/>
<organism evidence="2 3">
    <name type="scientific">Rhypophila decipiens</name>
    <dbReference type="NCBI Taxonomy" id="261697"/>
    <lineage>
        <taxon>Eukaryota</taxon>
        <taxon>Fungi</taxon>
        <taxon>Dikarya</taxon>
        <taxon>Ascomycota</taxon>
        <taxon>Pezizomycotina</taxon>
        <taxon>Sordariomycetes</taxon>
        <taxon>Sordariomycetidae</taxon>
        <taxon>Sordariales</taxon>
        <taxon>Naviculisporaceae</taxon>
        <taxon>Rhypophila</taxon>
    </lineage>
</organism>
<gene>
    <name evidence="2" type="ORF">QBC37DRAFT_414911</name>
</gene>
<evidence type="ECO:0000256" key="1">
    <source>
        <dbReference type="SAM" id="MobiDB-lite"/>
    </source>
</evidence>
<dbReference type="EMBL" id="MU858060">
    <property type="protein sequence ID" value="KAK4217352.1"/>
    <property type="molecule type" value="Genomic_DNA"/>
</dbReference>
<dbReference type="Proteomes" id="UP001301769">
    <property type="component" value="Unassembled WGS sequence"/>
</dbReference>
<reference evidence="2" key="1">
    <citation type="journal article" date="2023" name="Mol. Phylogenet. Evol.">
        <title>Genome-scale phylogeny and comparative genomics of the fungal order Sordariales.</title>
        <authorList>
            <person name="Hensen N."/>
            <person name="Bonometti L."/>
            <person name="Westerberg I."/>
            <person name="Brannstrom I.O."/>
            <person name="Guillou S."/>
            <person name="Cros-Aarteil S."/>
            <person name="Calhoun S."/>
            <person name="Haridas S."/>
            <person name="Kuo A."/>
            <person name="Mondo S."/>
            <person name="Pangilinan J."/>
            <person name="Riley R."/>
            <person name="LaButti K."/>
            <person name="Andreopoulos B."/>
            <person name="Lipzen A."/>
            <person name="Chen C."/>
            <person name="Yan M."/>
            <person name="Daum C."/>
            <person name="Ng V."/>
            <person name="Clum A."/>
            <person name="Steindorff A."/>
            <person name="Ohm R.A."/>
            <person name="Martin F."/>
            <person name="Silar P."/>
            <person name="Natvig D.O."/>
            <person name="Lalanne C."/>
            <person name="Gautier V."/>
            <person name="Ament-Velasquez S.L."/>
            <person name="Kruys A."/>
            <person name="Hutchinson M.I."/>
            <person name="Powell A.J."/>
            <person name="Barry K."/>
            <person name="Miller A.N."/>
            <person name="Grigoriev I.V."/>
            <person name="Debuchy R."/>
            <person name="Gladieux P."/>
            <person name="Hiltunen Thoren M."/>
            <person name="Johannesson H."/>
        </authorList>
    </citation>
    <scope>NUCLEOTIDE SEQUENCE</scope>
    <source>
        <strain evidence="2">PSN293</strain>
    </source>
</reference>
<keyword evidence="3" id="KW-1185">Reference proteome</keyword>
<reference evidence="2" key="2">
    <citation type="submission" date="2023-05" db="EMBL/GenBank/DDBJ databases">
        <authorList>
            <consortium name="Lawrence Berkeley National Laboratory"/>
            <person name="Steindorff A."/>
            <person name="Hensen N."/>
            <person name="Bonometti L."/>
            <person name="Westerberg I."/>
            <person name="Brannstrom I.O."/>
            <person name="Guillou S."/>
            <person name="Cros-Aarteil S."/>
            <person name="Calhoun S."/>
            <person name="Haridas S."/>
            <person name="Kuo A."/>
            <person name="Mondo S."/>
            <person name="Pangilinan J."/>
            <person name="Riley R."/>
            <person name="Labutti K."/>
            <person name="Andreopoulos B."/>
            <person name="Lipzen A."/>
            <person name="Chen C."/>
            <person name="Yanf M."/>
            <person name="Daum C."/>
            <person name="Ng V."/>
            <person name="Clum A."/>
            <person name="Ohm R."/>
            <person name="Martin F."/>
            <person name="Silar P."/>
            <person name="Natvig D."/>
            <person name="Lalanne C."/>
            <person name="Gautier V."/>
            <person name="Ament-Velasquez S.L."/>
            <person name="Kruys A."/>
            <person name="Hutchinson M.I."/>
            <person name="Powell A.J."/>
            <person name="Barry K."/>
            <person name="Miller A.N."/>
            <person name="Grigoriev I.V."/>
            <person name="Debuchy R."/>
            <person name="Gladieux P."/>
            <person name="Thoren M.H."/>
            <person name="Johannesson H."/>
        </authorList>
    </citation>
    <scope>NUCLEOTIDE SEQUENCE</scope>
    <source>
        <strain evidence="2">PSN293</strain>
    </source>
</reference>
<accession>A0AAN6YIL3</accession>
<comment type="caution">
    <text evidence="2">The sequence shown here is derived from an EMBL/GenBank/DDBJ whole genome shotgun (WGS) entry which is preliminary data.</text>
</comment>
<name>A0AAN6YIL3_9PEZI</name>
<sequence>MFKLIRTSYLSLHSIRRVPTITSRMASSSSTSRSSPPNSTTSDPLDPLSLSQKATQLVYGPLPVVVDQSAYAYANWNPPSSPGAGGHLGRYLWTDAFGLLNLITLSRELSNPGYLTLARNLVRSVHQTLGRTRDQKSLLPLATDSSPLKGGLRIGKMDECGSDGDGQYHHYLTIWMFALNRLSLATGEKEWNRMAIELAGGIHPYFVFRRENGTKRMVWKVSMDLKKVLVPSEGHLDAATGYVVYSLLKRTAEGFGEENTGRLLDDEINDYKEIMAGEGKLSVSADPLDLGMGLWMCHFFCGEEGWARKMGEESLDVARKLLDEKGPLMKRDAARRLAFREFGSCLGLRCYGMAGDDELEGKVRGVLKFWERYLDGETEDLEDLRPISLVMFASALIPGAFRDGYLEPVQV</sequence>
<proteinExistence type="predicted"/>
<evidence type="ECO:0000313" key="2">
    <source>
        <dbReference type="EMBL" id="KAK4217352.1"/>
    </source>
</evidence>